<dbReference type="AlphaFoldDB" id="A0A934PIN3"/>
<keyword evidence="2" id="KW-1185">Reference proteome</keyword>
<reference evidence="1" key="1">
    <citation type="submission" date="2020-12" db="EMBL/GenBank/DDBJ databases">
        <title>Bacterial novel species Flavobacterium sp. SE-1-e isolated from soil.</title>
        <authorList>
            <person name="Jung H.-Y."/>
        </authorList>
    </citation>
    <scope>NUCLEOTIDE SEQUENCE</scope>
    <source>
        <strain evidence="1">SE-1-e</strain>
    </source>
</reference>
<dbReference type="RefSeq" id="WP_200104701.1">
    <property type="nucleotide sequence ID" value="NZ_JAEHFV010000001.1"/>
</dbReference>
<organism evidence="1 2">
    <name type="scientific">Flavobacterium agrisoli</name>
    <dbReference type="NCBI Taxonomy" id="2793066"/>
    <lineage>
        <taxon>Bacteria</taxon>
        <taxon>Pseudomonadati</taxon>
        <taxon>Bacteroidota</taxon>
        <taxon>Flavobacteriia</taxon>
        <taxon>Flavobacteriales</taxon>
        <taxon>Flavobacteriaceae</taxon>
        <taxon>Flavobacterium</taxon>
    </lineage>
</organism>
<evidence type="ECO:0000313" key="2">
    <source>
        <dbReference type="Proteomes" id="UP000609172"/>
    </source>
</evidence>
<dbReference type="Proteomes" id="UP000609172">
    <property type="component" value="Unassembled WGS sequence"/>
</dbReference>
<protein>
    <submittedName>
        <fullName evidence="1">Uncharacterized protein</fullName>
    </submittedName>
</protein>
<name>A0A934PIN3_9FLAO</name>
<accession>A0A934PIN3</accession>
<sequence>MIKKETVLVRDNKGIFLKMFKRKFKNDFEFSEDSLVLKNQCKPADFDYAVFVVYDYTELVAFFELEVIHTNFVLCLFSKHLYTSLRMIIGIKELMLIDASKTKNEICDDLKEYFSSAPNFVPKLPRKKFLKFKLSKSQLEMLHKAFYYMM</sequence>
<proteinExistence type="predicted"/>
<comment type="caution">
    <text evidence="1">The sequence shown here is derived from an EMBL/GenBank/DDBJ whole genome shotgun (WGS) entry which is preliminary data.</text>
</comment>
<gene>
    <name evidence="1" type="ORF">I5M07_02980</name>
</gene>
<evidence type="ECO:0000313" key="1">
    <source>
        <dbReference type="EMBL" id="MBK0368787.1"/>
    </source>
</evidence>
<dbReference type="EMBL" id="JAEHFV010000001">
    <property type="protein sequence ID" value="MBK0368787.1"/>
    <property type="molecule type" value="Genomic_DNA"/>
</dbReference>